<accession>F8B164</accession>
<dbReference type="KEGG" id="fsy:FsymDg_1320"/>
<dbReference type="Pfam" id="PF00550">
    <property type="entry name" value="PP-binding"/>
    <property type="match status" value="1"/>
</dbReference>
<proteinExistence type="predicted"/>
<protein>
    <recommendedName>
        <fullName evidence="2">Carrier domain-containing protein</fullName>
    </recommendedName>
</protein>
<gene>
    <name evidence="3" type="ordered locus">FsymDg_1320</name>
</gene>
<feature type="compositionally biased region" description="Low complexity" evidence="1">
    <location>
        <begin position="22"/>
        <end position="45"/>
    </location>
</feature>
<dbReference type="InterPro" id="IPR009081">
    <property type="entry name" value="PP-bd_ACP"/>
</dbReference>
<evidence type="ECO:0000313" key="3">
    <source>
        <dbReference type="EMBL" id="AEH08800.1"/>
    </source>
</evidence>
<dbReference type="eggNOG" id="COG0236">
    <property type="taxonomic scope" value="Bacteria"/>
</dbReference>
<reference evidence="3 4" key="1">
    <citation type="submission" date="2011-05" db="EMBL/GenBank/DDBJ databases">
        <title>Complete sequence of chromosome of Frankia symbiont of Datisca glomerata.</title>
        <authorList>
            <consortium name="US DOE Joint Genome Institute"/>
            <person name="Lucas S."/>
            <person name="Han J."/>
            <person name="Lapidus A."/>
            <person name="Cheng J.-F."/>
            <person name="Goodwin L."/>
            <person name="Pitluck S."/>
            <person name="Peters L."/>
            <person name="Mikhailova N."/>
            <person name="Chertkov O."/>
            <person name="Teshima H."/>
            <person name="Han C."/>
            <person name="Tapia R."/>
            <person name="Land M."/>
            <person name="Hauser L."/>
            <person name="Kyrpides N."/>
            <person name="Ivanova N."/>
            <person name="Pagani I."/>
            <person name="Berry A."/>
            <person name="Pawlowski K."/>
            <person name="Persson T."/>
            <person name="Vanden Heuvel B."/>
            <person name="Benson D."/>
            <person name="Woyke T."/>
        </authorList>
    </citation>
    <scope>NUCLEOTIDE SEQUENCE [LARGE SCALE GENOMIC DNA]</scope>
    <source>
        <strain evidence="4">4085684</strain>
    </source>
</reference>
<dbReference type="Proteomes" id="UP000001549">
    <property type="component" value="Chromosome"/>
</dbReference>
<feature type="domain" description="Carrier" evidence="2">
    <location>
        <begin position="81"/>
        <end position="133"/>
    </location>
</feature>
<name>F8B164_9ACTN</name>
<organism evidence="3 4">
    <name type="scientific">Candidatus Protofrankia datiscae</name>
    <dbReference type="NCBI Taxonomy" id="2716812"/>
    <lineage>
        <taxon>Bacteria</taxon>
        <taxon>Bacillati</taxon>
        <taxon>Actinomycetota</taxon>
        <taxon>Actinomycetes</taxon>
        <taxon>Frankiales</taxon>
        <taxon>Frankiaceae</taxon>
        <taxon>Protofrankia</taxon>
    </lineage>
</organism>
<evidence type="ECO:0000313" key="4">
    <source>
        <dbReference type="Proteomes" id="UP000001549"/>
    </source>
</evidence>
<dbReference type="HOGENOM" id="CLU_1641272_0_0_11"/>
<evidence type="ECO:0000259" key="2">
    <source>
        <dbReference type="Pfam" id="PF00550"/>
    </source>
</evidence>
<dbReference type="Gene3D" id="1.10.1200.10">
    <property type="entry name" value="ACP-like"/>
    <property type="match status" value="1"/>
</dbReference>
<sequence length="161" mass="16825">MTAKPLTTGHPTIGHPATSGPAVSGSAASGEAASGEAASGEAGSGAVEVTASGVERAAVEERILREVVALLHDVIGDEYVIDCEIDLSTSFNTDLELESIEFVALADRMRQHYGDTVDFVGFLADRNVDEVINMRVGEVVSFIADCLTPPQPSEPSQPPRS</sequence>
<dbReference type="SUPFAM" id="SSF47336">
    <property type="entry name" value="ACP-like"/>
    <property type="match status" value="1"/>
</dbReference>
<feature type="region of interest" description="Disordered" evidence="1">
    <location>
        <begin position="1"/>
        <end position="45"/>
    </location>
</feature>
<keyword evidence="4" id="KW-1185">Reference proteome</keyword>
<dbReference type="EMBL" id="CP002801">
    <property type="protein sequence ID" value="AEH08800.1"/>
    <property type="molecule type" value="Genomic_DNA"/>
</dbReference>
<dbReference type="InterPro" id="IPR036736">
    <property type="entry name" value="ACP-like_sf"/>
</dbReference>
<evidence type="ECO:0000256" key="1">
    <source>
        <dbReference type="SAM" id="MobiDB-lite"/>
    </source>
</evidence>
<dbReference type="STRING" id="656024.FsymDg_1320"/>
<dbReference type="AlphaFoldDB" id="F8B164"/>